<protein>
    <submittedName>
        <fullName evidence="2">Cirrhosis, autosomal recessive 1A (Cirhin)</fullName>
    </submittedName>
</protein>
<proteinExistence type="predicted"/>
<feature type="region of interest" description="Disordered" evidence="1">
    <location>
        <begin position="57"/>
        <end position="92"/>
    </location>
</feature>
<accession>A0A7J6KXP9</accession>
<organism evidence="2 3">
    <name type="scientific">Perkinsus olseni</name>
    <name type="common">Perkinsus atlanticus</name>
    <dbReference type="NCBI Taxonomy" id="32597"/>
    <lineage>
        <taxon>Eukaryota</taxon>
        <taxon>Sar</taxon>
        <taxon>Alveolata</taxon>
        <taxon>Perkinsozoa</taxon>
        <taxon>Perkinsea</taxon>
        <taxon>Perkinsida</taxon>
        <taxon>Perkinsidae</taxon>
        <taxon>Perkinsus</taxon>
    </lineage>
</organism>
<reference evidence="2 3" key="1">
    <citation type="submission" date="2020-04" db="EMBL/GenBank/DDBJ databases">
        <title>Perkinsus olseni comparative genomics.</title>
        <authorList>
            <person name="Bogema D.R."/>
        </authorList>
    </citation>
    <scope>NUCLEOTIDE SEQUENCE [LARGE SCALE GENOMIC DNA]</scope>
    <source>
        <strain evidence="2">ATCC PRA-31</strain>
    </source>
</reference>
<evidence type="ECO:0000256" key="1">
    <source>
        <dbReference type="SAM" id="MobiDB-lite"/>
    </source>
</evidence>
<sequence>FADSLILAGDIKCDKSPAEAAFTVVKSRFSDDTESKRWMGSHVLGCAQLDEQDWLHGYTDTIPNGNDGEEEGASPKKRRRRASSAGGMPGGVVAAGAQDRSLVLCSVIDQTDIDQQLPPAFDRKHFYR</sequence>
<feature type="compositionally biased region" description="Low complexity" evidence="1">
    <location>
        <begin position="83"/>
        <end position="92"/>
    </location>
</feature>
<dbReference type="Proteomes" id="UP000572268">
    <property type="component" value="Unassembled WGS sequence"/>
</dbReference>
<evidence type="ECO:0000313" key="3">
    <source>
        <dbReference type="Proteomes" id="UP000572268"/>
    </source>
</evidence>
<gene>
    <name evidence="2" type="primary">CIRH1A_3</name>
    <name evidence="2" type="ORF">FOL46_009902</name>
</gene>
<comment type="caution">
    <text evidence="2">The sequence shown here is derived from an EMBL/GenBank/DDBJ whole genome shotgun (WGS) entry which is preliminary data.</text>
</comment>
<name>A0A7J6KXP9_PEROL</name>
<dbReference type="EMBL" id="JABANN010000955">
    <property type="protein sequence ID" value="KAF4652113.1"/>
    <property type="molecule type" value="Genomic_DNA"/>
</dbReference>
<dbReference type="AlphaFoldDB" id="A0A7J6KXP9"/>
<evidence type="ECO:0000313" key="2">
    <source>
        <dbReference type="EMBL" id="KAF4652113.1"/>
    </source>
</evidence>
<feature type="non-terminal residue" evidence="2">
    <location>
        <position position="128"/>
    </location>
</feature>